<organism evidence="2">
    <name type="scientific">Aphanomyces astaci</name>
    <name type="common">Crayfish plague agent</name>
    <dbReference type="NCBI Taxonomy" id="112090"/>
    <lineage>
        <taxon>Eukaryota</taxon>
        <taxon>Sar</taxon>
        <taxon>Stramenopiles</taxon>
        <taxon>Oomycota</taxon>
        <taxon>Saprolegniomycetes</taxon>
        <taxon>Saprolegniales</taxon>
        <taxon>Verrucalvaceae</taxon>
        <taxon>Aphanomyces</taxon>
    </lineage>
</organism>
<dbReference type="GeneID" id="20806491"/>
<dbReference type="RefSeq" id="XP_009827335.1">
    <property type="nucleotide sequence ID" value="XM_009829033.1"/>
</dbReference>
<dbReference type="Gene3D" id="2.60.40.420">
    <property type="entry name" value="Cupredoxins - blue copper proteins"/>
    <property type="match status" value="1"/>
</dbReference>
<gene>
    <name evidence="2" type="ORF">H257_04495</name>
</gene>
<dbReference type="InterPro" id="IPR008972">
    <property type="entry name" value="Cupredoxin"/>
</dbReference>
<feature type="region of interest" description="Disordered" evidence="1">
    <location>
        <begin position="217"/>
        <end position="282"/>
    </location>
</feature>
<dbReference type="SUPFAM" id="SSF49503">
    <property type="entry name" value="Cupredoxins"/>
    <property type="match status" value="1"/>
</dbReference>
<protein>
    <submittedName>
        <fullName evidence="2">Uncharacterized protein</fullName>
    </submittedName>
</protein>
<evidence type="ECO:0000313" key="2">
    <source>
        <dbReference type="EMBL" id="ETV83905.1"/>
    </source>
</evidence>
<evidence type="ECO:0000256" key="1">
    <source>
        <dbReference type="SAM" id="MobiDB-lite"/>
    </source>
</evidence>
<feature type="compositionally biased region" description="Basic residues" evidence="1">
    <location>
        <begin position="26"/>
        <end position="38"/>
    </location>
</feature>
<dbReference type="OrthoDB" id="71424at2759"/>
<dbReference type="AlphaFoldDB" id="W4GW00"/>
<sequence>MAKRPSTKSVDGRQQPVNAANPSQVHTKKRLPVLRYRKKVLDPSPEPQHGDDDNQLDEPDDTTSSCHDNQSSHESSPVKVHPIPSSKVYVVNVQDFLFHPRHIVVERHSTIRWEIPANSTTVHSIHVGWTKKKPPPSTTNAPTLSVDTPTFEHTFDTLGTIRYSCALYSFMTGSVTVVAALTPDDTSRNAVFLDYPHPRTVPTSPRKQVTVPFHKQLVTWREKQPPRPNVEDDDTFARKSRQRIKTKANAATKHPQSPAIDATPSPLSTPPATPSTSPKATTHSSLYVAPLTAATSPTNHHVILLQDFAFSITKASVVAAVGDAVSWEVSPENPGMVEHALQLRVLDQTTLVHTATSPPLKPGDRWGFALWQPCTLSVRCVVYDLVCPSVQVVRPPSASEVDQPPPPTDVILIGDVACPVATAVSSPPTEGADEGSILELLHKSTLKQRASRSSYEVEHGRAIPGFDAAAAYDLMKQRSRDAKLDPHVVYACSRRTVL</sequence>
<dbReference type="VEuPathDB" id="FungiDB:H257_04495"/>
<proteinExistence type="predicted"/>
<reference evidence="2" key="1">
    <citation type="submission" date="2013-12" db="EMBL/GenBank/DDBJ databases">
        <title>The Genome Sequence of Aphanomyces astaci APO3.</title>
        <authorList>
            <consortium name="The Broad Institute Genomics Platform"/>
            <person name="Russ C."/>
            <person name="Tyler B."/>
            <person name="van West P."/>
            <person name="Dieguez-Uribeondo J."/>
            <person name="Young S.K."/>
            <person name="Zeng Q."/>
            <person name="Gargeya S."/>
            <person name="Fitzgerald M."/>
            <person name="Abouelleil A."/>
            <person name="Alvarado L."/>
            <person name="Chapman S.B."/>
            <person name="Gainer-Dewar J."/>
            <person name="Goldberg J."/>
            <person name="Griggs A."/>
            <person name="Gujja S."/>
            <person name="Hansen M."/>
            <person name="Howarth C."/>
            <person name="Imamovic A."/>
            <person name="Ireland A."/>
            <person name="Larimer J."/>
            <person name="McCowan C."/>
            <person name="Murphy C."/>
            <person name="Pearson M."/>
            <person name="Poon T.W."/>
            <person name="Priest M."/>
            <person name="Roberts A."/>
            <person name="Saif S."/>
            <person name="Shea T."/>
            <person name="Sykes S."/>
            <person name="Wortman J."/>
            <person name="Nusbaum C."/>
            <person name="Birren B."/>
        </authorList>
    </citation>
    <scope>NUCLEOTIDE SEQUENCE [LARGE SCALE GENOMIC DNA]</scope>
    <source>
        <strain evidence="2">APO3</strain>
    </source>
</reference>
<feature type="region of interest" description="Disordered" evidence="1">
    <location>
        <begin position="1"/>
        <end position="81"/>
    </location>
</feature>
<feature type="compositionally biased region" description="Polar residues" evidence="1">
    <location>
        <begin position="62"/>
        <end position="75"/>
    </location>
</feature>
<name>W4GW00_APHAT</name>
<dbReference type="EMBL" id="KI913120">
    <property type="protein sequence ID" value="ETV83905.1"/>
    <property type="molecule type" value="Genomic_DNA"/>
</dbReference>
<feature type="compositionally biased region" description="Polar residues" evidence="1">
    <location>
        <begin position="15"/>
        <end position="25"/>
    </location>
</feature>
<accession>W4GW00</accession>